<dbReference type="PROSITE" id="PS50005">
    <property type="entry name" value="TPR"/>
    <property type="match status" value="1"/>
</dbReference>
<dbReference type="Proteomes" id="UP001596287">
    <property type="component" value="Unassembled WGS sequence"/>
</dbReference>
<name>A0ABW1PHE9_9FLAO</name>
<dbReference type="PANTHER" id="PTHR12558:SF13">
    <property type="entry name" value="CELL DIVISION CYCLE PROTEIN 27 HOMOLOG"/>
    <property type="match status" value="1"/>
</dbReference>
<dbReference type="EMBL" id="JBHSQB010000003">
    <property type="protein sequence ID" value="MFC6095046.1"/>
    <property type="molecule type" value="Genomic_DNA"/>
</dbReference>
<evidence type="ECO:0000313" key="3">
    <source>
        <dbReference type="EMBL" id="MFC6095046.1"/>
    </source>
</evidence>
<comment type="caution">
    <text evidence="3">The sequence shown here is derived from an EMBL/GenBank/DDBJ whole genome shotgun (WGS) entry which is preliminary data.</text>
</comment>
<feature type="signal peptide" evidence="2">
    <location>
        <begin position="1"/>
        <end position="18"/>
    </location>
</feature>
<gene>
    <name evidence="3" type="ORF">ACFPVY_00175</name>
</gene>
<dbReference type="InterPro" id="IPR019734">
    <property type="entry name" value="TPR_rpt"/>
</dbReference>
<proteinExistence type="predicted"/>
<protein>
    <submittedName>
        <fullName evidence="3">Tetratricopeptide repeat protein</fullName>
    </submittedName>
</protein>
<reference evidence="4" key="1">
    <citation type="journal article" date="2019" name="Int. J. Syst. Evol. Microbiol.">
        <title>The Global Catalogue of Microorganisms (GCM) 10K type strain sequencing project: providing services to taxonomists for standard genome sequencing and annotation.</title>
        <authorList>
            <consortium name="The Broad Institute Genomics Platform"/>
            <consortium name="The Broad Institute Genome Sequencing Center for Infectious Disease"/>
            <person name="Wu L."/>
            <person name="Ma J."/>
        </authorList>
    </citation>
    <scope>NUCLEOTIDE SEQUENCE [LARGE SCALE GENOMIC DNA]</scope>
    <source>
        <strain evidence="4">CCUG 49679</strain>
    </source>
</reference>
<keyword evidence="2" id="KW-0732">Signal</keyword>
<organism evidence="3 4">
    <name type="scientific">Flavobacterium qiangtangense</name>
    <dbReference type="NCBI Taxonomy" id="1442595"/>
    <lineage>
        <taxon>Bacteria</taxon>
        <taxon>Pseudomonadati</taxon>
        <taxon>Bacteroidota</taxon>
        <taxon>Flavobacteriia</taxon>
        <taxon>Flavobacteriales</taxon>
        <taxon>Flavobacteriaceae</taxon>
        <taxon>Flavobacterium</taxon>
    </lineage>
</organism>
<feature type="repeat" description="TPR" evidence="1">
    <location>
        <begin position="162"/>
        <end position="195"/>
    </location>
</feature>
<dbReference type="RefSeq" id="WP_379789650.1">
    <property type="nucleotide sequence ID" value="NZ_JBHSQB010000003.1"/>
</dbReference>
<evidence type="ECO:0000256" key="1">
    <source>
        <dbReference type="PROSITE-ProRule" id="PRU00339"/>
    </source>
</evidence>
<evidence type="ECO:0000256" key="2">
    <source>
        <dbReference type="SAM" id="SignalP"/>
    </source>
</evidence>
<evidence type="ECO:0000313" key="4">
    <source>
        <dbReference type="Proteomes" id="UP001596287"/>
    </source>
</evidence>
<dbReference type="SUPFAM" id="SSF48452">
    <property type="entry name" value="TPR-like"/>
    <property type="match status" value="1"/>
</dbReference>
<dbReference type="InterPro" id="IPR011990">
    <property type="entry name" value="TPR-like_helical_dom_sf"/>
</dbReference>
<dbReference type="Gene3D" id="1.25.40.10">
    <property type="entry name" value="Tetratricopeptide repeat domain"/>
    <property type="match status" value="1"/>
</dbReference>
<dbReference type="SMART" id="SM00028">
    <property type="entry name" value="TPR"/>
    <property type="match status" value="3"/>
</dbReference>
<keyword evidence="1" id="KW-0802">TPR repeat</keyword>
<keyword evidence="4" id="KW-1185">Reference proteome</keyword>
<feature type="chain" id="PRO_5045771521" evidence="2">
    <location>
        <begin position="19"/>
        <end position="281"/>
    </location>
</feature>
<dbReference type="PANTHER" id="PTHR12558">
    <property type="entry name" value="CELL DIVISION CYCLE 16,23,27"/>
    <property type="match status" value="1"/>
</dbReference>
<dbReference type="Pfam" id="PF13428">
    <property type="entry name" value="TPR_14"/>
    <property type="match status" value="1"/>
</dbReference>
<accession>A0ABW1PHE9</accession>
<sequence>MKRYLFLILCLFNLSLFAQENLLKFDKNFYESEDRWVAFPPNDEENKYMYGFIYLDNSAGFTFHYEGSFSVDSNGKFISDEKDKNSRIIRRLEPNTRKMAIIPDSKLKELEVPKIPDWLENYKSDETTETLVRKGYHLNHIGASTNALEPLLKAYKLNPHEKGLEFELSYAYNATGEFQKAVEVLEKALKNNPKDHMFYRELGYSYINLKKPLEAEKIFKKGILVSSDDSQKAEMAYNMAGVYYQSKEKSKFEEWAKQVKKFANPESQYAKNITLMENELK</sequence>